<dbReference type="GO" id="GO:0019867">
    <property type="term" value="C:outer membrane"/>
    <property type="evidence" value="ECO:0007669"/>
    <property type="project" value="InterPro"/>
</dbReference>
<feature type="short sequence motif" description="DGA/G" evidence="4">
    <location>
        <begin position="238"/>
        <end position="240"/>
    </location>
</feature>
<keyword evidence="3 4" id="KW-0443">Lipid metabolism</keyword>
<feature type="active site" description="Proton acceptor" evidence="4">
    <location>
        <position position="238"/>
    </location>
</feature>
<feature type="short sequence motif" description="GXSXG" evidence="4">
    <location>
        <begin position="90"/>
        <end position="94"/>
    </location>
</feature>
<keyword evidence="7" id="KW-1185">Reference proteome</keyword>
<organism evidence="6 7">
    <name type="scientific">Oleiphilus messinensis</name>
    <dbReference type="NCBI Taxonomy" id="141451"/>
    <lineage>
        <taxon>Bacteria</taxon>
        <taxon>Pseudomonadati</taxon>
        <taxon>Pseudomonadota</taxon>
        <taxon>Gammaproteobacteria</taxon>
        <taxon>Oceanospirillales</taxon>
        <taxon>Oleiphilaceae</taxon>
        <taxon>Oleiphilus</taxon>
    </lineage>
</organism>
<dbReference type="RefSeq" id="WP_087464023.1">
    <property type="nucleotide sequence ID" value="NZ_CP021425.1"/>
</dbReference>
<protein>
    <submittedName>
        <fullName evidence="6">Patatin-like phospholipase</fullName>
    </submittedName>
</protein>
<dbReference type="PROSITE" id="PS51635">
    <property type="entry name" value="PNPLA"/>
    <property type="match status" value="1"/>
</dbReference>
<dbReference type="PANTHER" id="PTHR14226:SF29">
    <property type="entry name" value="NEUROPATHY TARGET ESTERASE SWS"/>
    <property type="match status" value="1"/>
</dbReference>
<dbReference type="PANTHER" id="PTHR14226">
    <property type="entry name" value="NEUROPATHY TARGET ESTERASE/SWISS CHEESE D.MELANOGASTER"/>
    <property type="match status" value="1"/>
</dbReference>
<evidence type="ECO:0000313" key="7">
    <source>
        <dbReference type="Proteomes" id="UP000196027"/>
    </source>
</evidence>
<dbReference type="Gene3D" id="2.40.160.50">
    <property type="entry name" value="membrane protein fhac: a member of the omp85/tpsb transporter family"/>
    <property type="match status" value="1"/>
</dbReference>
<dbReference type="InterPro" id="IPR010827">
    <property type="entry name" value="BamA/TamA_POTRA"/>
</dbReference>
<reference evidence="6 7" key="1">
    <citation type="submission" date="2017-05" db="EMBL/GenBank/DDBJ databases">
        <title>Genomic insights into alkan degradation activity of Oleiphilus messinensis.</title>
        <authorList>
            <person name="Kozyavkin S.A."/>
            <person name="Slesarev A.I."/>
            <person name="Golyshin P.N."/>
            <person name="Korzhenkov A."/>
            <person name="Golyshina O.N."/>
            <person name="Toshchakov S.V."/>
        </authorList>
    </citation>
    <scope>NUCLEOTIDE SEQUENCE [LARGE SCALE GENOMIC DNA]</scope>
    <source>
        <strain evidence="6 7">ME102</strain>
    </source>
</reference>
<dbReference type="GO" id="GO:0016787">
    <property type="term" value="F:hydrolase activity"/>
    <property type="evidence" value="ECO:0007669"/>
    <property type="project" value="UniProtKB-UniRule"/>
</dbReference>
<dbReference type="AlphaFoldDB" id="A0A1Y0IFM7"/>
<keyword evidence="1 4" id="KW-0378">Hydrolase</keyword>
<evidence type="ECO:0000256" key="2">
    <source>
        <dbReference type="ARBA" id="ARBA00022963"/>
    </source>
</evidence>
<accession>A0A1Y0IFM7</accession>
<evidence type="ECO:0000259" key="5">
    <source>
        <dbReference type="PROSITE" id="PS51635"/>
    </source>
</evidence>
<feature type="domain" description="PNPLA" evidence="5">
    <location>
        <begin position="59"/>
        <end position="251"/>
    </location>
</feature>
<dbReference type="InterPro" id="IPR002641">
    <property type="entry name" value="PNPLA_dom"/>
</dbReference>
<dbReference type="InterPro" id="IPR050301">
    <property type="entry name" value="NTE"/>
</dbReference>
<dbReference type="Proteomes" id="UP000196027">
    <property type="component" value="Chromosome"/>
</dbReference>
<evidence type="ECO:0000256" key="4">
    <source>
        <dbReference type="PROSITE-ProRule" id="PRU01161"/>
    </source>
</evidence>
<keyword evidence="2 4" id="KW-0442">Lipid degradation</keyword>
<feature type="active site" description="Nucleophile" evidence="4">
    <location>
        <position position="92"/>
    </location>
</feature>
<dbReference type="EMBL" id="CP021425">
    <property type="protein sequence ID" value="ARU59337.1"/>
    <property type="molecule type" value="Genomic_DNA"/>
</dbReference>
<name>A0A1Y0IFM7_9GAMM</name>
<gene>
    <name evidence="6" type="ORF">OLMES_5357</name>
</gene>
<dbReference type="InterPro" id="IPR016035">
    <property type="entry name" value="Acyl_Trfase/lysoPLipase"/>
</dbReference>
<dbReference type="GO" id="GO:0016042">
    <property type="term" value="P:lipid catabolic process"/>
    <property type="evidence" value="ECO:0007669"/>
    <property type="project" value="UniProtKB-UniRule"/>
</dbReference>
<dbReference type="Pfam" id="PF01734">
    <property type="entry name" value="Patatin"/>
    <property type="match status" value="1"/>
</dbReference>
<feature type="short sequence motif" description="GXGXXG" evidence="4">
    <location>
        <begin position="63"/>
        <end position="68"/>
    </location>
</feature>
<dbReference type="KEGG" id="ome:OLMES_5357"/>
<sequence>MSWVRRSIFRLIVWVFTISVLVPVTDSFASDVEATENEANGSELYPQQSHSLARPKVGLVLSGGGARGLAHIGIIRVLEEMHVPVDIVVGTSAGSAVAALYAMGLPVEVIEQRFHEMNWQRGFQDKLDRSGLSMRRKRDSLMHSVDVTLGFNQEGLRLKNALVQGQQLELILNDLTREAAYINDFDQLPRRYRAVAADLATGEAAVLGTGSIAQAIRASMSIPGVFPPVHLDGRLLVDGGVANNIPIDIARELGAEIIIAVDISMPLIPQEKLSGLFTIAEQITNFLTRKNMAQQLSLLSDQDILIVPDLEDFTSADFDRSDEIVEVGATAARNAAVQLKALKIGPLQWQAYQKNYVRMSSQAADIIHQINIINESYAADDFLRKRITQQIGESFDRDRLERDISEIYGLGYFETVTYTLKKVGERNVLEILAREKSWGPNFLQFDFRYEDDFDIDRRIDVGVSVNFADINALGAEWHSHIAIGSEPKVMTEFYQPLDTVDATFINVRAAFEKQLFNLFVDDDQLSEIELRRVYGAFTLGQELGNWGEIAAGLVLEDADLKGRIGVGLGLEQSLQHGILTASFTYDTLSEATVPRTGHYLSSRFERYQPDLGSDERFDLFKINGVLAFSHGKYTLNLRGKGQFASSGNVTVDRYASLGGAYNLSGYERDQFAGQDAVLLGAALYRNKLIAGFDCYVGALLESGRVWRPFVAESEDQWRSSVSAVIGARTLFGPIQLASSVAESGQGALYFTIGNDF</sequence>
<evidence type="ECO:0000313" key="6">
    <source>
        <dbReference type="EMBL" id="ARU59337.1"/>
    </source>
</evidence>
<dbReference type="Gene3D" id="3.40.1090.10">
    <property type="entry name" value="Cytosolic phospholipase A2 catalytic domain"/>
    <property type="match status" value="1"/>
</dbReference>
<dbReference type="SUPFAM" id="SSF52151">
    <property type="entry name" value="FabD/lysophospholipase-like"/>
    <property type="match status" value="1"/>
</dbReference>
<dbReference type="OrthoDB" id="5290098at2"/>
<dbReference type="CDD" id="cd07205">
    <property type="entry name" value="Pat_PNPLA6_PNPLA7_NTE1_like"/>
    <property type="match status" value="1"/>
</dbReference>
<dbReference type="Pfam" id="PF07244">
    <property type="entry name" value="POTRA"/>
    <property type="match status" value="1"/>
</dbReference>
<dbReference type="Gene3D" id="3.10.20.310">
    <property type="entry name" value="membrane protein fhac"/>
    <property type="match status" value="1"/>
</dbReference>
<evidence type="ECO:0000256" key="3">
    <source>
        <dbReference type="ARBA" id="ARBA00023098"/>
    </source>
</evidence>
<evidence type="ECO:0000256" key="1">
    <source>
        <dbReference type="ARBA" id="ARBA00022801"/>
    </source>
</evidence>
<proteinExistence type="predicted"/>